<keyword evidence="1" id="KW-1133">Transmembrane helix</keyword>
<dbReference type="Proteomes" id="UP000050515">
    <property type="component" value="Unassembled WGS sequence"/>
</dbReference>
<comment type="caution">
    <text evidence="2">The sequence shown here is derived from an EMBL/GenBank/DDBJ whole genome shotgun (WGS) entry which is preliminary data.</text>
</comment>
<dbReference type="EMBL" id="LJCQ01000169">
    <property type="protein sequence ID" value="KPV46879.1"/>
    <property type="molecule type" value="Genomic_DNA"/>
</dbReference>
<accession>A0A0P9GZ58</accession>
<keyword evidence="1" id="KW-0812">Transmembrane</keyword>
<proteinExistence type="predicted"/>
<protein>
    <submittedName>
        <fullName evidence="2">Uncharacterized protein</fullName>
    </submittedName>
</protein>
<name>A0A0P9GZ58_9ARCH</name>
<organism evidence="2 3">
    <name type="scientific">Acidiplasma aeolicum</name>
    <dbReference type="NCBI Taxonomy" id="507754"/>
    <lineage>
        <taxon>Archaea</taxon>
        <taxon>Methanobacteriati</taxon>
        <taxon>Thermoplasmatota</taxon>
        <taxon>Thermoplasmata</taxon>
        <taxon>Thermoplasmatales</taxon>
        <taxon>Ferroplasmaceae</taxon>
        <taxon>Acidiplasma</taxon>
    </lineage>
</organism>
<evidence type="ECO:0000313" key="2">
    <source>
        <dbReference type="EMBL" id="KPV46879.1"/>
    </source>
</evidence>
<keyword evidence="1" id="KW-0472">Membrane</keyword>
<evidence type="ECO:0000313" key="3">
    <source>
        <dbReference type="Proteomes" id="UP000050515"/>
    </source>
</evidence>
<feature type="transmembrane region" description="Helical" evidence="1">
    <location>
        <begin position="43"/>
        <end position="61"/>
    </location>
</feature>
<reference evidence="2 3" key="1">
    <citation type="submission" date="2015-09" db="EMBL/GenBank/DDBJ databases">
        <title>Draft genome sequence of Acidiplasma aeolicum DSM 18409.</title>
        <authorList>
            <person name="Hemp J."/>
        </authorList>
    </citation>
    <scope>NUCLEOTIDE SEQUENCE [LARGE SCALE GENOMIC DNA]</scope>
    <source>
        <strain evidence="2 3">V</strain>
    </source>
</reference>
<evidence type="ECO:0000256" key="1">
    <source>
        <dbReference type="SAM" id="Phobius"/>
    </source>
</evidence>
<sequence length="94" mass="10446">MITSDLDIFPWRSRRKSPNPFSSRRLLTTSIAAFFSLTKSTLFPLLIESIIIFAIVWLFPVPGGPLSIKLAPCLAAYTAFSWLESASMAVIIPE</sequence>
<feature type="transmembrane region" description="Helical" evidence="1">
    <location>
        <begin position="73"/>
        <end position="92"/>
    </location>
</feature>
<dbReference type="AlphaFoldDB" id="A0A0P9GZ58"/>
<gene>
    <name evidence="2" type="ORF">SE19_03570</name>
</gene>